<gene>
    <name evidence="9" type="ORF">GGQ83_003123</name>
</gene>
<evidence type="ECO:0000256" key="5">
    <source>
        <dbReference type="ARBA" id="ARBA00022741"/>
    </source>
</evidence>
<accession>A0A840AGI6</accession>
<protein>
    <recommendedName>
        <fullName evidence="2">histidine kinase</fullName>
        <ecNumber evidence="2">2.7.13.3</ecNumber>
    </recommendedName>
</protein>
<reference evidence="9 10" key="1">
    <citation type="submission" date="2020-08" db="EMBL/GenBank/DDBJ databases">
        <title>Genomic Encyclopedia of Type Strains, Phase IV (KMG-IV): sequencing the most valuable type-strain genomes for metagenomic binning, comparative biology and taxonomic classification.</title>
        <authorList>
            <person name="Goeker M."/>
        </authorList>
    </citation>
    <scope>NUCLEOTIDE SEQUENCE [LARGE SCALE GENOMIC DNA]</scope>
    <source>
        <strain evidence="9 10">DSM 19979</strain>
    </source>
</reference>
<dbReference type="SUPFAM" id="SSF55874">
    <property type="entry name" value="ATPase domain of HSP90 chaperone/DNA topoisomerase II/histidine kinase"/>
    <property type="match status" value="1"/>
</dbReference>
<evidence type="ECO:0000256" key="2">
    <source>
        <dbReference type="ARBA" id="ARBA00012438"/>
    </source>
</evidence>
<keyword evidence="3" id="KW-0597">Phosphoprotein</keyword>
<sequence>MTLAEGAAQVLQTLPEPALVLGTDARIGFANRAARARFGAGVEAGADLTALGPDPAAAERMRHWLRRCSGSRTALPGALQLRGADGRLTRFRGFGAVLAPAGAESRAKLLLRLVDREDDRFPLLGRKLDELNVEISRRRRAQLALEAAVQDRDVLLNELHHRVKNNIQMLVGMLAMTRRAAAWAADPQAVLAEASRRLAAVGTVHQMLYLGDNLRGVPGETFLQQVAGAVLASMGVPHSVSLSADPLEISNDAAVPLGLVLHELLVNAVKHGCPEGVEPGSIRVSLRRFEGALVEVRVEDDGPGFTLDAATRVGATGLKLVLGLARQLNGELSVAPGAAGGTCAVLRFPASVDPPKE</sequence>
<dbReference type="Pfam" id="PF07568">
    <property type="entry name" value="HisKA_2"/>
    <property type="match status" value="1"/>
</dbReference>
<keyword evidence="6 9" id="KW-0418">Kinase</keyword>
<name>A0A840AGI6_9PROT</name>
<dbReference type="InterPro" id="IPR011495">
    <property type="entry name" value="Sig_transdc_His_kin_sub2_dim/P"/>
</dbReference>
<dbReference type="InterPro" id="IPR036890">
    <property type="entry name" value="HATPase_C_sf"/>
</dbReference>
<evidence type="ECO:0000256" key="4">
    <source>
        <dbReference type="ARBA" id="ARBA00022679"/>
    </source>
</evidence>
<comment type="caution">
    <text evidence="9">The sequence shown here is derived from an EMBL/GenBank/DDBJ whole genome shotgun (WGS) entry which is preliminary data.</text>
</comment>
<keyword evidence="7" id="KW-0067">ATP-binding</keyword>
<evidence type="ECO:0000256" key="7">
    <source>
        <dbReference type="ARBA" id="ARBA00022840"/>
    </source>
</evidence>
<dbReference type="PROSITE" id="PS50109">
    <property type="entry name" value="HIS_KIN"/>
    <property type="match status" value="1"/>
</dbReference>
<dbReference type="InterPro" id="IPR005467">
    <property type="entry name" value="His_kinase_dom"/>
</dbReference>
<dbReference type="InterPro" id="IPR003594">
    <property type="entry name" value="HATPase_dom"/>
</dbReference>
<evidence type="ECO:0000259" key="8">
    <source>
        <dbReference type="PROSITE" id="PS50109"/>
    </source>
</evidence>
<evidence type="ECO:0000256" key="1">
    <source>
        <dbReference type="ARBA" id="ARBA00000085"/>
    </source>
</evidence>
<dbReference type="Pfam" id="PF02518">
    <property type="entry name" value="HATPase_c"/>
    <property type="match status" value="1"/>
</dbReference>
<comment type="catalytic activity">
    <reaction evidence="1">
        <text>ATP + protein L-histidine = ADP + protein N-phospho-L-histidine.</text>
        <dbReference type="EC" id="2.7.13.3"/>
    </reaction>
</comment>
<dbReference type="Proteomes" id="UP000553193">
    <property type="component" value="Unassembled WGS sequence"/>
</dbReference>
<keyword evidence="4" id="KW-0808">Transferase</keyword>
<dbReference type="EMBL" id="JACIDJ010000006">
    <property type="protein sequence ID" value="MBB3899663.1"/>
    <property type="molecule type" value="Genomic_DNA"/>
</dbReference>
<dbReference type="AlphaFoldDB" id="A0A840AGI6"/>
<feature type="domain" description="Histidine kinase" evidence="8">
    <location>
        <begin position="257"/>
        <end position="352"/>
    </location>
</feature>
<proteinExistence type="predicted"/>
<dbReference type="Gene3D" id="3.30.450.20">
    <property type="entry name" value="PAS domain"/>
    <property type="match status" value="1"/>
</dbReference>
<dbReference type="InterPro" id="IPR035965">
    <property type="entry name" value="PAS-like_dom_sf"/>
</dbReference>
<dbReference type="EC" id="2.7.13.3" evidence="2"/>
<dbReference type="GO" id="GO:0004673">
    <property type="term" value="F:protein histidine kinase activity"/>
    <property type="evidence" value="ECO:0007669"/>
    <property type="project" value="UniProtKB-EC"/>
</dbReference>
<evidence type="ECO:0000313" key="10">
    <source>
        <dbReference type="Proteomes" id="UP000553193"/>
    </source>
</evidence>
<dbReference type="SMART" id="SM00387">
    <property type="entry name" value="HATPase_c"/>
    <property type="match status" value="1"/>
</dbReference>
<keyword evidence="10" id="KW-1185">Reference proteome</keyword>
<evidence type="ECO:0000256" key="3">
    <source>
        <dbReference type="ARBA" id="ARBA00022553"/>
    </source>
</evidence>
<dbReference type="GO" id="GO:0005524">
    <property type="term" value="F:ATP binding"/>
    <property type="evidence" value="ECO:0007669"/>
    <property type="project" value="UniProtKB-KW"/>
</dbReference>
<dbReference type="SUPFAM" id="SSF55785">
    <property type="entry name" value="PYP-like sensor domain (PAS domain)"/>
    <property type="match status" value="1"/>
</dbReference>
<keyword evidence="5" id="KW-0547">Nucleotide-binding</keyword>
<dbReference type="PANTHER" id="PTHR41523:SF8">
    <property type="entry name" value="ETHYLENE RESPONSE SENSOR PROTEIN"/>
    <property type="match status" value="1"/>
</dbReference>
<evidence type="ECO:0000256" key="6">
    <source>
        <dbReference type="ARBA" id="ARBA00022777"/>
    </source>
</evidence>
<organism evidence="9 10">
    <name type="scientific">Roseococcus suduntuyensis</name>
    <dbReference type="NCBI Taxonomy" id="455361"/>
    <lineage>
        <taxon>Bacteria</taxon>
        <taxon>Pseudomonadati</taxon>
        <taxon>Pseudomonadota</taxon>
        <taxon>Alphaproteobacteria</taxon>
        <taxon>Acetobacterales</taxon>
        <taxon>Roseomonadaceae</taxon>
        <taxon>Roseococcus</taxon>
    </lineage>
</organism>
<dbReference type="PANTHER" id="PTHR41523">
    <property type="entry name" value="TWO-COMPONENT SYSTEM SENSOR PROTEIN"/>
    <property type="match status" value="1"/>
</dbReference>
<dbReference type="RefSeq" id="WP_184385651.1">
    <property type="nucleotide sequence ID" value="NZ_JACIDJ010000006.1"/>
</dbReference>
<evidence type="ECO:0000313" key="9">
    <source>
        <dbReference type="EMBL" id="MBB3899663.1"/>
    </source>
</evidence>
<dbReference type="Gene3D" id="3.30.565.10">
    <property type="entry name" value="Histidine kinase-like ATPase, C-terminal domain"/>
    <property type="match status" value="1"/>
</dbReference>